<dbReference type="AlphaFoldDB" id="A0A0C3NWP2"/>
<keyword evidence="3" id="KW-1185">Reference proteome</keyword>
<accession>A0A0C3NWP2</accession>
<dbReference type="InParanoid" id="A0A0C3NWP2"/>
<evidence type="ECO:0008006" key="4">
    <source>
        <dbReference type="Google" id="ProtNLM"/>
    </source>
</evidence>
<dbReference type="Proteomes" id="UP000054217">
    <property type="component" value="Unassembled WGS sequence"/>
</dbReference>
<dbReference type="EMBL" id="KN832002">
    <property type="protein sequence ID" value="KIN99780.1"/>
    <property type="molecule type" value="Genomic_DNA"/>
</dbReference>
<reference evidence="3" key="2">
    <citation type="submission" date="2015-01" db="EMBL/GenBank/DDBJ databases">
        <title>Evolutionary Origins and Diversification of the Mycorrhizal Mutualists.</title>
        <authorList>
            <consortium name="DOE Joint Genome Institute"/>
            <consortium name="Mycorrhizal Genomics Consortium"/>
            <person name="Kohler A."/>
            <person name="Kuo A."/>
            <person name="Nagy L.G."/>
            <person name="Floudas D."/>
            <person name="Copeland A."/>
            <person name="Barry K.W."/>
            <person name="Cichocki N."/>
            <person name="Veneault-Fourrey C."/>
            <person name="LaButti K."/>
            <person name="Lindquist E.A."/>
            <person name="Lipzen A."/>
            <person name="Lundell T."/>
            <person name="Morin E."/>
            <person name="Murat C."/>
            <person name="Riley R."/>
            <person name="Ohm R."/>
            <person name="Sun H."/>
            <person name="Tunlid A."/>
            <person name="Henrissat B."/>
            <person name="Grigoriev I.V."/>
            <person name="Hibbett D.S."/>
            <person name="Martin F."/>
        </authorList>
    </citation>
    <scope>NUCLEOTIDE SEQUENCE [LARGE SCALE GENOMIC DNA]</scope>
    <source>
        <strain evidence="3">Marx 270</strain>
    </source>
</reference>
<evidence type="ECO:0000313" key="3">
    <source>
        <dbReference type="Proteomes" id="UP000054217"/>
    </source>
</evidence>
<reference evidence="2 3" key="1">
    <citation type="submission" date="2014-04" db="EMBL/GenBank/DDBJ databases">
        <authorList>
            <consortium name="DOE Joint Genome Institute"/>
            <person name="Kuo A."/>
            <person name="Kohler A."/>
            <person name="Costa M.D."/>
            <person name="Nagy L.G."/>
            <person name="Floudas D."/>
            <person name="Copeland A."/>
            <person name="Barry K.W."/>
            <person name="Cichocki N."/>
            <person name="Veneault-Fourrey C."/>
            <person name="LaButti K."/>
            <person name="Lindquist E.A."/>
            <person name="Lipzen A."/>
            <person name="Lundell T."/>
            <person name="Morin E."/>
            <person name="Murat C."/>
            <person name="Sun H."/>
            <person name="Tunlid A."/>
            <person name="Henrissat B."/>
            <person name="Grigoriev I.V."/>
            <person name="Hibbett D.S."/>
            <person name="Martin F."/>
            <person name="Nordberg H.P."/>
            <person name="Cantor M.N."/>
            <person name="Hua S.X."/>
        </authorList>
    </citation>
    <scope>NUCLEOTIDE SEQUENCE [LARGE SCALE GENOMIC DNA]</scope>
    <source>
        <strain evidence="2 3">Marx 270</strain>
    </source>
</reference>
<name>A0A0C3NWP2_PISTI</name>
<keyword evidence="1" id="KW-0472">Membrane</keyword>
<sequence length="270" mass="29623">MRSSSTRIIHQNLVDLDMDGLDVKLISLSDVNRDPTDLEAVVARNEGRALGLSAAYSPFGGLRLLAIADATTVVIVDFESDISGSDRHVSPPNDPAAGPFDYLRDLVLQRSTGYVYSFDMAPLALSLWQSHGLRICRSVDMQCAGSATSRAPLNTIKFAVGDTTRVFEDNIVRTFNDHIFRCVPSDPVNNQTTTPLAQRAWVTHYISQLGSMEGRFAEVPPINMTKFSDTVCSQSSMIIFLTAPFFFVTAASVFGEEFNRCLSARRAKAT</sequence>
<dbReference type="OrthoDB" id="6513042at2759"/>
<protein>
    <recommendedName>
        <fullName evidence="4">3'-5' exonuclease domain-containing protein</fullName>
    </recommendedName>
</protein>
<keyword evidence="1" id="KW-0812">Transmembrane</keyword>
<evidence type="ECO:0000256" key="1">
    <source>
        <dbReference type="SAM" id="Phobius"/>
    </source>
</evidence>
<evidence type="ECO:0000313" key="2">
    <source>
        <dbReference type="EMBL" id="KIN99780.1"/>
    </source>
</evidence>
<proteinExistence type="predicted"/>
<feature type="transmembrane region" description="Helical" evidence="1">
    <location>
        <begin position="237"/>
        <end position="255"/>
    </location>
</feature>
<keyword evidence="1" id="KW-1133">Transmembrane helix</keyword>
<organism evidence="2 3">
    <name type="scientific">Pisolithus tinctorius Marx 270</name>
    <dbReference type="NCBI Taxonomy" id="870435"/>
    <lineage>
        <taxon>Eukaryota</taxon>
        <taxon>Fungi</taxon>
        <taxon>Dikarya</taxon>
        <taxon>Basidiomycota</taxon>
        <taxon>Agaricomycotina</taxon>
        <taxon>Agaricomycetes</taxon>
        <taxon>Agaricomycetidae</taxon>
        <taxon>Boletales</taxon>
        <taxon>Sclerodermatineae</taxon>
        <taxon>Pisolithaceae</taxon>
        <taxon>Pisolithus</taxon>
    </lineage>
</organism>
<dbReference type="HOGENOM" id="CLU_1031031_0_0_1"/>
<gene>
    <name evidence="2" type="ORF">M404DRAFT_783288</name>
</gene>